<dbReference type="AlphaFoldDB" id="A0A7S1XC26"/>
<dbReference type="PANTHER" id="PTHR11599">
    <property type="entry name" value="PROTEASOME SUBUNIT ALPHA/BETA"/>
    <property type="match status" value="1"/>
</dbReference>
<dbReference type="Gene3D" id="3.60.20.10">
    <property type="entry name" value="Glutamine Phosphoribosylpyrophosphate, subunit 1, domain 1"/>
    <property type="match status" value="1"/>
</dbReference>
<keyword evidence="3 5" id="KW-0647">Proteasome</keyword>
<accession>A0A7S1XC26</accession>
<dbReference type="CDD" id="cd03751">
    <property type="entry name" value="proteasome_alpha_type_3"/>
    <property type="match status" value="1"/>
</dbReference>
<evidence type="ECO:0000256" key="3">
    <source>
        <dbReference type="ARBA" id="ARBA00022942"/>
    </source>
</evidence>
<dbReference type="InterPro" id="IPR050115">
    <property type="entry name" value="Proteasome_alpha"/>
</dbReference>
<dbReference type="SUPFAM" id="SSF56235">
    <property type="entry name" value="N-terminal nucleophile aminohydrolases (Ntn hydrolases)"/>
    <property type="match status" value="1"/>
</dbReference>
<dbReference type="Pfam" id="PF00227">
    <property type="entry name" value="Proteasome"/>
    <property type="match status" value="1"/>
</dbReference>
<comment type="subcellular location">
    <subcellularLocation>
        <location evidence="6">Cytoplasm</location>
    </subcellularLocation>
    <subcellularLocation>
        <location evidence="6">Nucleus</location>
    </subcellularLocation>
</comment>
<dbReference type="FunFam" id="3.60.20.10:FF:000007">
    <property type="entry name" value="Proteasome subunit alpha type"/>
    <property type="match status" value="1"/>
</dbReference>
<gene>
    <name evidence="8" type="ORF">CCAE0312_LOCUS2990</name>
</gene>
<dbReference type="InterPro" id="IPR001353">
    <property type="entry name" value="Proteasome_sua/b"/>
</dbReference>
<keyword evidence="4 6" id="KW-0539">Nucleus</keyword>
<proteinExistence type="inferred from homology"/>
<dbReference type="PROSITE" id="PS51475">
    <property type="entry name" value="PROTEASOME_ALPHA_2"/>
    <property type="match status" value="1"/>
</dbReference>
<dbReference type="PROSITE" id="PS00388">
    <property type="entry name" value="PROTEASOME_ALPHA_1"/>
    <property type="match status" value="1"/>
</dbReference>
<comment type="subunit">
    <text evidence="6">The 26S proteasome consists of a 20S proteasome core and two 19S regulatory subunits.</text>
</comment>
<keyword evidence="2 6" id="KW-0963">Cytoplasm</keyword>
<evidence type="ECO:0000256" key="4">
    <source>
        <dbReference type="ARBA" id="ARBA00023242"/>
    </source>
</evidence>
<comment type="similarity">
    <text evidence="5 6">Belongs to the peptidase T1A family.</text>
</comment>
<dbReference type="GO" id="GO:0005634">
    <property type="term" value="C:nucleus"/>
    <property type="evidence" value="ECO:0007669"/>
    <property type="project" value="UniProtKB-SubCell"/>
</dbReference>
<dbReference type="GO" id="GO:0006511">
    <property type="term" value="P:ubiquitin-dependent protein catabolic process"/>
    <property type="evidence" value="ECO:0007669"/>
    <property type="project" value="InterPro"/>
</dbReference>
<dbReference type="GO" id="GO:0005737">
    <property type="term" value="C:cytoplasm"/>
    <property type="evidence" value="ECO:0007669"/>
    <property type="project" value="UniProtKB-SubCell"/>
</dbReference>
<dbReference type="InterPro" id="IPR023332">
    <property type="entry name" value="Proteasome_alpha-type"/>
</dbReference>
<comment type="function">
    <text evidence="1">The proteasome is a multicatalytic proteinase complex which is characterized by its ability to cleave peptides with Arg, Phe, Tyr, Leu, and Glu adjacent to the leaving group at neutral or slightly basic pH. The proteasome has an ATP-dependent proteolytic activity.</text>
</comment>
<evidence type="ECO:0000256" key="1">
    <source>
        <dbReference type="ARBA" id="ARBA00002000"/>
    </source>
</evidence>
<dbReference type="InterPro" id="IPR000426">
    <property type="entry name" value="Proteasome_asu_N"/>
</dbReference>
<sequence>MSSIGTGYDLSSTTFSPDGRVFQVEYAHKAVENSGTVLGVACKDGVVLAVEKIVTSKMLVPGTLRRLHILDQHAALGVCGLLADGRQLVNVGRNDCANYLEVYQEVIPGRLLADRLAMWVHMYTMRVWIRPFGCSVLIASYEETEGPRLYMIEPSGMCYRYYGCAVGKGKTASKTQLEKFDFAQLSARDAIKELAKILLDAHDDAGDKSYEVEMLWVCDESGKKSQMVPKDLVEEATRLAKEARQRDDEDMDEDS</sequence>
<evidence type="ECO:0000313" key="8">
    <source>
        <dbReference type="EMBL" id="CAD9230936.1"/>
    </source>
</evidence>
<dbReference type="EMBL" id="HBGH01005564">
    <property type="protein sequence ID" value="CAD9230936.1"/>
    <property type="molecule type" value="Transcribed_RNA"/>
</dbReference>
<protein>
    <recommendedName>
        <fullName evidence="6">Proteasome subunit alpha type</fullName>
    </recommendedName>
</protein>
<evidence type="ECO:0000259" key="7">
    <source>
        <dbReference type="PROSITE" id="PS00388"/>
    </source>
</evidence>
<dbReference type="GO" id="GO:0019773">
    <property type="term" value="C:proteasome core complex, alpha-subunit complex"/>
    <property type="evidence" value="ECO:0007669"/>
    <property type="project" value="UniProtKB-UniRule"/>
</dbReference>
<dbReference type="Pfam" id="PF10584">
    <property type="entry name" value="Proteasome_A_N"/>
    <property type="match status" value="1"/>
</dbReference>
<organism evidence="8">
    <name type="scientific">Compsopogon caeruleus</name>
    <dbReference type="NCBI Taxonomy" id="31354"/>
    <lineage>
        <taxon>Eukaryota</taxon>
        <taxon>Rhodophyta</taxon>
        <taxon>Compsopogonophyceae</taxon>
        <taxon>Compsopogonales</taxon>
        <taxon>Compsopogonaceae</taxon>
        <taxon>Compsopogon</taxon>
    </lineage>
</organism>
<evidence type="ECO:0000256" key="6">
    <source>
        <dbReference type="RuleBase" id="RU000551"/>
    </source>
</evidence>
<dbReference type="SMART" id="SM00948">
    <property type="entry name" value="Proteasome_A_N"/>
    <property type="match status" value="1"/>
</dbReference>
<dbReference type="InterPro" id="IPR029055">
    <property type="entry name" value="Ntn_hydrolases_N"/>
</dbReference>
<reference evidence="8" key="1">
    <citation type="submission" date="2021-01" db="EMBL/GenBank/DDBJ databases">
        <authorList>
            <person name="Corre E."/>
            <person name="Pelletier E."/>
            <person name="Niang G."/>
            <person name="Scheremetjew M."/>
            <person name="Finn R."/>
            <person name="Kale V."/>
            <person name="Holt S."/>
            <person name="Cochrane G."/>
            <person name="Meng A."/>
            <person name="Brown T."/>
            <person name="Cohen L."/>
        </authorList>
    </citation>
    <scope>NUCLEOTIDE SEQUENCE</scope>
    <source>
        <strain evidence="8">SAG 36.94</strain>
    </source>
</reference>
<evidence type="ECO:0000256" key="5">
    <source>
        <dbReference type="PROSITE-ProRule" id="PRU00808"/>
    </source>
</evidence>
<name>A0A7S1XC26_9RHOD</name>
<feature type="domain" description="Proteasome alpha-type subunits" evidence="7">
    <location>
        <begin position="8"/>
        <end position="30"/>
    </location>
</feature>
<evidence type="ECO:0000256" key="2">
    <source>
        <dbReference type="ARBA" id="ARBA00022490"/>
    </source>
</evidence>